<keyword evidence="2" id="KW-1133">Transmembrane helix</keyword>
<evidence type="ECO:0000256" key="2">
    <source>
        <dbReference type="SAM" id="Phobius"/>
    </source>
</evidence>
<dbReference type="Proteomes" id="UP000664521">
    <property type="component" value="Unassembled WGS sequence"/>
</dbReference>
<feature type="compositionally biased region" description="Polar residues" evidence="1">
    <location>
        <begin position="33"/>
        <end position="58"/>
    </location>
</feature>
<feature type="compositionally biased region" description="Basic and acidic residues" evidence="1">
    <location>
        <begin position="101"/>
        <end position="119"/>
    </location>
</feature>
<accession>A0A8H3J0U4</accession>
<reference evidence="3" key="1">
    <citation type="submission" date="2021-03" db="EMBL/GenBank/DDBJ databases">
        <authorList>
            <person name="Tagirdzhanova G."/>
        </authorList>
    </citation>
    <scope>NUCLEOTIDE SEQUENCE</scope>
</reference>
<organism evidence="3 4">
    <name type="scientific">Heterodermia speciosa</name>
    <dbReference type="NCBI Taxonomy" id="116794"/>
    <lineage>
        <taxon>Eukaryota</taxon>
        <taxon>Fungi</taxon>
        <taxon>Dikarya</taxon>
        <taxon>Ascomycota</taxon>
        <taxon>Pezizomycotina</taxon>
        <taxon>Lecanoromycetes</taxon>
        <taxon>OSLEUM clade</taxon>
        <taxon>Lecanoromycetidae</taxon>
        <taxon>Caliciales</taxon>
        <taxon>Physciaceae</taxon>
        <taxon>Heterodermia</taxon>
    </lineage>
</organism>
<evidence type="ECO:0000256" key="1">
    <source>
        <dbReference type="SAM" id="MobiDB-lite"/>
    </source>
</evidence>
<keyword evidence="2" id="KW-0472">Membrane</keyword>
<feature type="compositionally biased region" description="Low complexity" evidence="1">
    <location>
        <begin position="159"/>
        <end position="181"/>
    </location>
</feature>
<dbReference type="OrthoDB" id="5363905at2759"/>
<evidence type="ECO:0008006" key="5">
    <source>
        <dbReference type="Google" id="ProtNLM"/>
    </source>
</evidence>
<dbReference type="EMBL" id="CAJPDS010000116">
    <property type="protein sequence ID" value="CAF9938616.1"/>
    <property type="molecule type" value="Genomic_DNA"/>
</dbReference>
<feature type="compositionally biased region" description="Basic and acidic residues" evidence="1">
    <location>
        <begin position="1"/>
        <end position="15"/>
    </location>
</feature>
<feature type="region of interest" description="Disordered" evidence="1">
    <location>
        <begin position="151"/>
        <end position="183"/>
    </location>
</feature>
<sequence>MAEHYSELEVAHTERVQSSPEVVDYSSFAPQRASLSHDSPEVVSQPTFTSNVAHNSLLSDGDETDAKKWHPPTSPPPDHSAFHSPGLKKNDSDLAPEPEPSPEKETYHEDGPARKQETESKRRGILFWVVIGLFALVVVVVGIGVGVGVGLRNRDANKSSPSSSASSIPTPTPGTSNPSLPHGLLDDTSLAIVASDAGDKHLLFQENSGSIRQALYDPSNKQWTSDVNNIVATNAKNDTPIVAFLPNNTGASESDLGPPIWVFYIAEGNQLASRQFVSGTWTTRDNFSPTNSSAVTFPTANNTRALAVTSTADSSGAWLFYVAQNGTAVALEVKSDGNDGISASVGSKLPPSLQGDRVLGLAAGASTGNRPQVGVLSSNGTVYYSLYFSFWIDDSWSKPQLQTLLVPPLPVGEEVTLPAGATSLTLQDAYPATATAASPIPSATIEPSQRSAAYNESLIGDVNIAQVFINTGSNSSYTLFGFWVNGTSLAAYTTKNIGLSTMPQSPFPFSRLAGTTVGNSSDVYLYHQINETSMAEEVYNTDGGFFTTTYMNIAVSTA</sequence>
<feature type="region of interest" description="Disordered" evidence="1">
    <location>
        <begin position="1"/>
        <end position="119"/>
    </location>
</feature>
<keyword evidence="4" id="KW-1185">Reference proteome</keyword>
<protein>
    <recommendedName>
        <fullName evidence="5">Fucose-specific lectin</fullName>
    </recommendedName>
</protein>
<keyword evidence="2" id="KW-0812">Transmembrane</keyword>
<dbReference type="SUPFAM" id="SSF89372">
    <property type="entry name" value="Fucose-specific lectin"/>
    <property type="match status" value="1"/>
</dbReference>
<dbReference type="Gene3D" id="2.120.10.70">
    <property type="entry name" value="Fucose-specific lectin"/>
    <property type="match status" value="1"/>
</dbReference>
<name>A0A8H3J0U4_9LECA</name>
<feature type="transmembrane region" description="Helical" evidence="2">
    <location>
        <begin position="125"/>
        <end position="151"/>
    </location>
</feature>
<evidence type="ECO:0000313" key="4">
    <source>
        <dbReference type="Proteomes" id="UP000664521"/>
    </source>
</evidence>
<evidence type="ECO:0000313" key="3">
    <source>
        <dbReference type="EMBL" id="CAF9938616.1"/>
    </source>
</evidence>
<gene>
    <name evidence="3" type="ORF">HETSPECPRED_001130</name>
</gene>
<comment type="caution">
    <text evidence="3">The sequence shown here is derived from an EMBL/GenBank/DDBJ whole genome shotgun (WGS) entry which is preliminary data.</text>
</comment>
<proteinExistence type="predicted"/>
<dbReference type="AlphaFoldDB" id="A0A8H3J0U4"/>